<evidence type="ECO:0000256" key="1">
    <source>
        <dbReference type="SAM" id="MobiDB-lite"/>
    </source>
</evidence>
<keyword evidence="2" id="KW-1133">Transmembrane helix</keyword>
<organism evidence="3 4">
    <name type="scientific">Rhizobium fredii</name>
    <name type="common">Sinorhizobium fredii</name>
    <dbReference type="NCBI Taxonomy" id="380"/>
    <lineage>
        <taxon>Bacteria</taxon>
        <taxon>Pseudomonadati</taxon>
        <taxon>Pseudomonadota</taxon>
        <taxon>Alphaproteobacteria</taxon>
        <taxon>Hyphomicrobiales</taxon>
        <taxon>Rhizobiaceae</taxon>
        <taxon>Sinorhizobium/Ensifer group</taxon>
        <taxon>Sinorhizobium</taxon>
    </lineage>
</organism>
<keyword evidence="2" id="KW-0812">Transmembrane</keyword>
<accession>A0A2L0H1N1</accession>
<name>A0A2L0H1N1_RHIFR</name>
<protein>
    <submittedName>
        <fullName evidence="3">Uncharacterized protein</fullName>
    </submittedName>
</protein>
<feature type="transmembrane region" description="Helical" evidence="2">
    <location>
        <begin position="74"/>
        <end position="92"/>
    </location>
</feature>
<feature type="region of interest" description="Disordered" evidence="1">
    <location>
        <begin position="1"/>
        <end position="25"/>
    </location>
</feature>
<keyword evidence="2" id="KW-0472">Membrane</keyword>
<proteinExistence type="predicted"/>
<feature type="transmembrane region" description="Helical" evidence="2">
    <location>
        <begin position="34"/>
        <end position="54"/>
    </location>
</feature>
<evidence type="ECO:0000313" key="3">
    <source>
        <dbReference type="EMBL" id="AUX75354.1"/>
    </source>
</evidence>
<dbReference type="AlphaFoldDB" id="A0A2L0H1N1"/>
<dbReference type="EMBL" id="CP024307">
    <property type="protein sequence ID" value="AUX75354.1"/>
    <property type="molecule type" value="Genomic_DNA"/>
</dbReference>
<dbReference type="Proteomes" id="UP000239340">
    <property type="component" value="Chromosome"/>
</dbReference>
<feature type="compositionally biased region" description="Polar residues" evidence="1">
    <location>
        <begin position="1"/>
        <end position="12"/>
    </location>
</feature>
<reference evidence="3 4" key="1">
    <citation type="submission" date="2017-10" db="EMBL/GenBank/DDBJ databases">
        <title>Analysis of the genome sequences of Rhizobium populations associated to common bean (phaseolus vulgaris).</title>
        <authorList>
            <person name="Bustos P."/>
            <person name="Santamaria R.I."/>
            <person name="Miranda-Sanchez F."/>
            <person name="Perez-Carrascal O."/>
            <person name="Juarez S."/>
            <person name="Lozano L."/>
            <person name="Martinez-Flores I."/>
            <person name="Vinuesa P."/>
            <person name="Martinez-Romero E."/>
            <person name="Cevallos M.A."/>
            <person name="Romero D."/>
            <person name="Davila G."/>
            <person name="Gonzalez V."/>
        </authorList>
    </citation>
    <scope>NUCLEOTIDE SEQUENCE [LARGE SCALE GENOMIC DNA]</scope>
    <source>
        <strain evidence="3 4">NXT3</strain>
    </source>
</reference>
<evidence type="ECO:0000256" key="2">
    <source>
        <dbReference type="SAM" id="Phobius"/>
    </source>
</evidence>
<sequence>MLRHSSSLNLSPASDCGSGGDPGGNTTALGTADVLSLAAAPTFAVMALLAGVLGTPPDMLCSSAGDAPAVTGMIPMYALMSAFHSAPWLRLISGRRRPARRT</sequence>
<evidence type="ECO:0000313" key="4">
    <source>
        <dbReference type="Proteomes" id="UP000239340"/>
    </source>
</evidence>
<gene>
    <name evidence="3" type="ORF">NXT3_CH00754</name>
</gene>